<accession>A0A2P5FZ96</accession>
<reference evidence="2" key="1">
    <citation type="submission" date="2016-06" db="EMBL/GenBank/DDBJ databases">
        <title>Parallel loss of symbiosis genes in relatives of nitrogen-fixing non-legume Parasponia.</title>
        <authorList>
            <person name="Van Velzen R."/>
            <person name="Holmer R."/>
            <person name="Bu F."/>
            <person name="Rutten L."/>
            <person name="Van Zeijl A."/>
            <person name="Liu W."/>
            <person name="Santuari L."/>
            <person name="Cao Q."/>
            <person name="Sharma T."/>
            <person name="Shen D."/>
            <person name="Roswanjaya Y."/>
            <person name="Wardhani T."/>
            <person name="Kalhor M.S."/>
            <person name="Jansen J."/>
            <person name="Van den Hoogen J."/>
            <person name="Gungor B."/>
            <person name="Hartog M."/>
            <person name="Hontelez J."/>
            <person name="Verver J."/>
            <person name="Yang W.-C."/>
            <person name="Schijlen E."/>
            <person name="Repin R."/>
            <person name="Schilthuizen M."/>
            <person name="Schranz E."/>
            <person name="Heidstra R."/>
            <person name="Miyata K."/>
            <person name="Fedorova E."/>
            <person name="Kohlen W."/>
            <person name="Bisseling T."/>
            <person name="Smit S."/>
            <person name="Geurts R."/>
        </authorList>
    </citation>
    <scope>NUCLEOTIDE SEQUENCE [LARGE SCALE GENOMIC DNA]</scope>
    <source>
        <strain evidence="2">cv. RG33-2</strain>
    </source>
</reference>
<dbReference type="InParanoid" id="A0A2P5FZ96"/>
<comment type="caution">
    <text evidence="1">The sequence shown here is derived from an EMBL/GenBank/DDBJ whole genome shotgun (WGS) entry which is preliminary data.</text>
</comment>
<sequence length="122" mass="13697">MAVLPPKKKNLEDNSVVVETLSTAQELFIFEFPPAAKKESTNVPHYITIVKGELSSEFGYNGFDSYFNWTGSGYDWSAKLAASYHRGDSLRLETLGGPWNGIPALYTQYDYRRNRIPAVSPT</sequence>
<protein>
    <submittedName>
        <fullName evidence="1">Uncharacterized protein</fullName>
    </submittedName>
</protein>
<dbReference type="EMBL" id="JXTC01000003">
    <property type="protein sequence ID" value="POO03123.1"/>
    <property type="molecule type" value="Genomic_DNA"/>
</dbReference>
<proteinExistence type="predicted"/>
<name>A0A2P5FZ96_TREOI</name>
<evidence type="ECO:0000313" key="1">
    <source>
        <dbReference type="EMBL" id="POO03123.1"/>
    </source>
</evidence>
<organism evidence="1 2">
    <name type="scientific">Trema orientale</name>
    <name type="common">Charcoal tree</name>
    <name type="synonym">Celtis orientalis</name>
    <dbReference type="NCBI Taxonomy" id="63057"/>
    <lineage>
        <taxon>Eukaryota</taxon>
        <taxon>Viridiplantae</taxon>
        <taxon>Streptophyta</taxon>
        <taxon>Embryophyta</taxon>
        <taxon>Tracheophyta</taxon>
        <taxon>Spermatophyta</taxon>
        <taxon>Magnoliopsida</taxon>
        <taxon>eudicotyledons</taxon>
        <taxon>Gunneridae</taxon>
        <taxon>Pentapetalae</taxon>
        <taxon>rosids</taxon>
        <taxon>fabids</taxon>
        <taxon>Rosales</taxon>
        <taxon>Cannabaceae</taxon>
        <taxon>Trema</taxon>
    </lineage>
</organism>
<keyword evidence="2" id="KW-1185">Reference proteome</keyword>
<dbReference type="Proteomes" id="UP000237000">
    <property type="component" value="Unassembled WGS sequence"/>
</dbReference>
<dbReference type="AlphaFoldDB" id="A0A2P5FZ96"/>
<evidence type="ECO:0000313" key="2">
    <source>
        <dbReference type="Proteomes" id="UP000237000"/>
    </source>
</evidence>
<gene>
    <name evidence="1" type="ORF">TorRG33x02_011840</name>
</gene>